<evidence type="ECO:0000313" key="1">
    <source>
        <dbReference type="EMBL" id="RIW38323.1"/>
    </source>
</evidence>
<sequence>MKLIINSEDILVDDSVKTVKELLVHFQIEQKAAIVEVNRVILEKSKHAEVQLANGDVVEIVHFVGGG</sequence>
<dbReference type="OrthoDB" id="9798559at2"/>
<name>A0A3A1RBL1_9BACI</name>
<dbReference type="NCBIfam" id="TIGR01683">
    <property type="entry name" value="thiS"/>
    <property type="match status" value="1"/>
</dbReference>
<organism evidence="1 2">
    <name type="scientific">Bacillus salacetis</name>
    <dbReference type="NCBI Taxonomy" id="2315464"/>
    <lineage>
        <taxon>Bacteria</taxon>
        <taxon>Bacillati</taxon>
        <taxon>Bacillota</taxon>
        <taxon>Bacilli</taxon>
        <taxon>Bacillales</taxon>
        <taxon>Bacillaceae</taxon>
        <taxon>Bacillus</taxon>
    </lineage>
</organism>
<comment type="caution">
    <text evidence="1">The sequence shown here is derived from an EMBL/GenBank/DDBJ whole genome shotgun (WGS) entry which is preliminary data.</text>
</comment>
<dbReference type="Proteomes" id="UP000265801">
    <property type="component" value="Unassembled WGS sequence"/>
</dbReference>
<dbReference type="AlphaFoldDB" id="A0A3A1RBL1"/>
<dbReference type="CDD" id="cd00565">
    <property type="entry name" value="Ubl_ThiS"/>
    <property type="match status" value="1"/>
</dbReference>
<dbReference type="RefSeq" id="WP_119545221.1">
    <property type="nucleotide sequence ID" value="NZ_QXIR01000002.1"/>
</dbReference>
<dbReference type="InterPro" id="IPR003749">
    <property type="entry name" value="ThiS/MoaD-like"/>
</dbReference>
<dbReference type="SUPFAM" id="SSF54285">
    <property type="entry name" value="MoaD/ThiS"/>
    <property type="match status" value="1"/>
</dbReference>
<dbReference type="EMBL" id="QXIR01000002">
    <property type="protein sequence ID" value="RIW38323.1"/>
    <property type="molecule type" value="Genomic_DNA"/>
</dbReference>
<protein>
    <submittedName>
        <fullName evidence="1">Sulfur carrier protein ThiS</fullName>
    </submittedName>
</protein>
<reference evidence="1 2" key="1">
    <citation type="submission" date="2018-09" db="EMBL/GenBank/DDBJ databases">
        <title>Bacillus saliacetes sp. nov., isolated from Thai shrimp paste (Ka-pi).</title>
        <authorList>
            <person name="Daroonpunt R."/>
            <person name="Tanasupawat S."/>
            <person name="Yiamsombut S."/>
        </authorList>
    </citation>
    <scope>NUCLEOTIDE SEQUENCE [LARGE SCALE GENOMIC DNA]</scope>
    <source>
        <strain evidence="1 2">SKP7-4</strain>
    </source>
</reference>
<dbReference type="PANTHER" id="PTHR34472">
    <property type="entry name" value="SULFUR CARRIER PROTEIN THIS"/>
    <property type="match status" value="1"/>
</dbReference>
<dbReference type="Gene3D" id="3.10.20.30">
    <property type="match status" value="1"/>
</dbReference>
<keyword evidence="2" id="KW-1185">Reference proteome</keyword>
<dbReference type="PANTHER" id="PTHR34472:SF1">
    <property type="entry name" value="SULFUR CARRIER PROTEIN THIS"/>
    <property type="match status" value="1"/>
</dbReference>
<accession>A0A3A1RBL1</accession>
<dbReference type="InterPro" id="IPR010035">
    <property type="entry name" value="Thi_S"/>
</dbReference>
<evidence type="ECO:0000313" key="2">
    <source>
        <dbReference type="Proteomes" id="UP000265801"/>
    </source>
</evidence>
<gene>
    <name evidence="1" type="primary">thiS</name>
    <name evidence="1" type="ORF">D3H55_01920</name>
</gene>
<proteinExistence type="predicted"/>
<dbReference type="InterPro" id="IPR012675">
    <property type="entry name" value="Beta-grasp_dom_sf"/>
</dbReference>
<dbReference type="Pfam" id="PF02597">
    <property type="entry name" value="ThiS"/>
    <property type="match status" value="1"/>
</dbReference>
<dbReference type="InterPro" id="IPR016155">
    <property type="entry name" value="Mopterin_synth/thiamin_S_b"/>
</dbReference>